<dbReference type="Proteomes" id="UP000229561">
    <property type="component" value="Unassembled WGS sequence"/>
</dbReference>
<protein>
    <submittedName>
        <fullName evidence="2">Uncharacterized protein</fullName>
    </submittedName>
</protein>
<proteinExistence type="predicted"/>
<evidence type="ECO:0000313" key="2">
    <source>
        <dbReference type="EMBL" id="PIW76336.1"/>
    </source>
</evidence>
<sequence>MWTLLMAILAWCNQERKEAKLGLSVAFFDLAIFMAIEVLLVAITKTLLSPIVMWVGIVWIIVTALVIFWKDGLIVDSLLLAKVLKLQIGDVFGNAALVFGIIHIWIVSFFMFIPVWQFWAGFPAILIALMGWMFSAPLTDVKFDWNYVRRAYRAMVPAIAALIIIVALFKSFGSQVSIETIRASLGGYGIWLMVAVCMLILGAIPKMPARKLLQVAGVATILIVVFLTFAWPSAKKELTAMEKKYGPSQAHAALPPKKEPIAELACATVVVPAGKIVNTHFWHRPNQRIYFNRNGGGSSDPSTPSYYVHGSSIDVPVYSEKHSCQYPCGDYVWLKGGPVTVMVTLSK</sequence>
<name>A0A2M7IIG5_9BACT</name>
<feature type="transmembrane region" description="Helical" evidence="1">
    <location>
        <begin position="151"/>
        <end position="173"/>
    </location>
</feature>
<accession>A0A2M7IIG5</accession>
<comment type="caution">
    <text evidence="2">The sequence shown here is derived from an EMBL/GenBank/DDBJ whole genome shotgun (WGS) entry which is preliminary data.</text>
</comment>
<feature type="transmembrane region" description="Helical" evidence="1">
    <location>
        <begin position="185"/>
        <end position="205"/>
    </location>
</feature>
<organism evidence="2 3">
    <name type="scientific">Candidatus Portnoybacteria bacterium CG_4_8_14_3_um_filter_40_10</name>
    <dbReference type="NCBI Taxonomy" id="1974801"/>
    <lineage>
        <taxon>Bacteria</taxon>
        <taxon>Candidatus Portnoyibacteriota</taxon>
    </lineage>
</organism>
<feature type="transmembrane region" description="Helical" evidence="1">
    <location>
        <begin position="91"/>
        <end position="113"/>
    </location>
</feature>
<keyword evidence="1" id="KW-0472">Membrane</keyword>
<feature type="transmembrane region" description="Helical" evidence="1">
    <location>
        <begin position="119"/>
        <end position="139"/>
    </location>
</feature>
<gene>
    <name evidence="2" type="ORF">CO001_01905</name>
</gene>
<evidence type="ECO:0000256" key="1">
    <source>
        <dbReference type="SAM" id="Phobius"/>
    </source>
</evidence>
<dbReference type="AlphaFoldDB" id="A0A2M7IIG5"/>
<feature type="transmembrane region" description="Helical" evidence="1">
    <location>
        <begin position="51"/>
        <end position="70"/>
    </location>
</feature>
<evidence type="ECO:0000313" key="3">
    <source>
        <dbReference type="Proteomes" id="UP000229561"/>
    </source>
</evidence>
<dbReference type="EMBL" id="PFGY01000051">
    <property type="protein sequence ID" value="PIW76336.1"/>
    <property type="molecule type" value="Genomic_DNA"/>
</dbReference>
<reference evidence="3" key="1">
    <citation type="submission" date="2017-09" db="EMBL/GenBank/DDBJ databases">
        <title>Depth-based differentiation of microbial function through sediment-hosted aquifers and enrichment of novel symbionts in the deep terrestrial subsurface.</title>
        <authorList>
            <person name="Probst A.J."/>
            <person name="Ladd B."/>
            <person name="Jarett J.K."/>
            <person name="Geller-Mcgrath D.E."/>
            <person name="Sieber C.M.K."/>
            <person name="Emerson J.B."/>
            <person name="Anantharaman K."/>
            <person name="Thomas B.C."/>
            <person name="Malmstrom R."/>
            <person name="Stieglmeier M."/>
            <person name="Klingl A."/>
            <person name="Woyke T."/>
            <person name="Ryan C.M."/>
            <person name="Banfield J.F."/>
        </authorList>
    </citation>
    <scope>NUCLEOTIDE SEQUENCE [LARGE SCALE GENOMIC DNA]</scope>
</reference>
<feature type="transmembrane region" description="Helical" evidence="1">
    <location>
        <begin position="212"/>
        <end position="231"/>
    </location>
</feature>
<feature type="transmembrane region" description="Helical" evidence="1">
    <location>
        <begin position="21"/>
        <end position="45"/>
    </location>
</feature>
<keyword evidence="1" id="KW-1133">Transmembrane helix</keyword>
<keyword evidence="1" id="KW-0812">Transmembrane</keyword>